<dbReference type="Proteomes" id="UP000050827">
    <property type="component" value="Unassembled WGS sequence"/>
</dbReference>
<organism evidence="1 2">
    <name type="scientific">Flagellimonas eckloniae</name>
    <dbReference type="NCBI Taxonomy" id="346185"/>
    <lineage>
        <taxon>Bacteria</taxon>
        <taxon>Pseudomonadati</taxon>
        <taxon>Bacteroidota</taxon>
        <taxon>Flavobacteriia</taxon>
        <taxon>Flavobacteriales</taxon>
        <taxon>Flavobacteriaceae</taxon>
        <taxon>Flagellimonas</taxon>
    </lineage>
</organism>
<comment type="caution">
    <text evidence="1">The sequence shown here is derived from an EMBL/GenBank/DDBJ whole genome shotgun (WGS) entry which is preliminary data.</text>
</comment>
<dbReference type="AlphaFoldDB" id="A0A0Q0WTJ3"/>
<dbReference type="EMBL" id="LCTZ01000002">
    <property type="protein sequence ID" value="KQC28662.1"/>
    <property type="molecule type" value="Genomic_DNA"/>
</dbReference>
<dbReference type="OrthoDB" id="1441069at2"/>
<protein>
    <submittedName>
        <fullName evidence="1">Uncharacterized protein</fullName>
    </submittedName>
</protein>
<dbReference type="STRING" id="346185.AAY42_01145"/>
<name>A0A0Q0WTJ3_9FLAO</name>
<evidence type="ECO:0000313" key="2">
    <source>
        <dbReference type="Proteomes" id="UP000050827"/>
    </source>
</evidence>
<reference evidence="1 2" key="1">
    <citation type="submission" date="2015-04" db="EMBL/GenBank/DDBJ databases">
        <title>Complete genome of flavobacterium.</title>
        <authorList>
            <person name="Kwon Y.M."/>
            <person name="Kim S.-J."/>
        </authorList>
    </citation>
    <scope>NUCLEOTIDE SEQUENCE [LARGE SCALE GENOMIC DNA]</scope>
    <source>
        <strain evidence="1 2">DK169</strain>
    </source>
</reference>
<accession>A0A0Q0WTJ3</accession>
<gene>
    <name evidence="1" type="ORF">AAY42_01145</name>
</gene>
<evidence type="ECO:0000313" key="1">
    <source>
        <dbReference type="EMBL" id="KQC28662.1"/>
    </source>
</evidence>
<dbReference type="RefSeq" id="WP_055392179.1">
    <property type="nucleotide sequence ID" value="NZ_LCTZ01000002.1"/>
</dbReference>
<sequence>MLLALFGQNEIVKKKREPKRVEKIFQKLTKEEWNKLEGMIPKEQLNQLKEKHQREKTEILNFLLKIKLVKPRFGKPYWSMETSANEIGRLKRMMRRDY</sequence>
<keyword evidence="2" id="KW-1185">Reference proteome</keyword>
<proteinExistence type="predicted"/>